<keyword evidence="4" id="KW-0046">Antibiotic resistance</keyword>
<evidence type="ECO:0000259" key="5">
    <source>
        <dbReference type="PROSITE" id="PS51722"/>
    </source>
</evidence>
<evidence type="ECO:0000256" key="2">
    <source>
        <dbReference type="ARBA" id="ARBA00022917"/>
    </source>
</evidence>
<dbReference type="SUPFAM" id="SSF52540">
    <property type="entry name" value="P-loop containing nucleoside triphosphate hydrolases"/>
    <property type="match status" value="1"/>
</dbReference>
<dbReference type="RefSeq" id="WP_186840050.1">
    <property type="nucleotide sequence ID" value="NZ_JACOOZ010000003.1"/>
</dbReference>
<gene>
    <name evidence="6" type="ORF">H8S00_04555</name>
</gene>
<evidence type="ECO:0000256" key="1">
    <source>
        <dbReference type="ARBA" id="ARBA00022741"/>
    </source>
</evidence>
<dbReference type="SMART" id="SM00838">
    <property type="entry name" value="EFG_C"/>
    <property type="match status" value="1"/>
</dbReference>
<dbReference type="SUPFAM" id="SSF50447">
    <property type="entry name" value="Translation proteins"/>
    <property type="match status" value="1"/>
</dbReference>
<evidence type="ECO:0000313" key="6">
    <source>
        <dbReference type="EMBL" id="MBC5667255.1"/>
    </source>
</evidence>
<reference evidence="6 7" key="1">
    <citation type="submission" date="2020-08" db="EMBL/GenBank/DDBJ databases">
        <title>Genome public.</title>
        <authorList>
            <person name="Liu C."/>
            <person name="Sun Q."/>
        </authorList>
    </citation>
    <scope>NUCLEOTIDE SEQUENCE [LARGE SCALE GENOMIC DNA]</scope>
    <source>
        <strain evidence="6 7">BX4</strain>
    </source>
</reference>
<dbReference type="Gene3D" id="3.40.50.300">
    <property type="entry name" value="P-loop containing nucleotide triphosphate hydrolases"/>
    <property type="match status" value="1"/>
</dbReference>
<evidence type="ECO:0000256" key="3">
    <source>
        <dbReference type="ARBA" id="ARBA00023134"/>
    </source>
</evidence>
<dbReference type="InterPro" id="IPR005225">
    <property type="entry name" value="Small_GTP-bd"/>
</dbReference>
<dbReference type="Pfam" id="PF00009">
    <property type="entry name" value="GTP_EFTU"/>
    <property type="match status" value="1"/>
</dbReference>
<comment type="caution">
    <text evidence="6">The sequence shown here is derived from an EMBL/GenBank/DDBJ whole genome shotgun (WGS) entry which is preliminary data.</text>
</comment>
<keyword evidence="7" id="KW-1185">Reference proteome</keyword>
<protein>
    <submittedName>
        <fullName evidence="6">NYN domain-containing protein</fullName>
    </submittedName>
</protein>
<dbReference type="InterPro" id="IPR027417">
    <property type="entry name" value="P-loop_NTPase"/>
</dbReference>
<dbReference type="Gene3D" id="3.30.70.870">
    <property type="entry name" value="Elongation Factor G (Translational Gtpase), domain 3"/>
    <property type="match status" value="1"/>
</dbReference>
<dbReference type="SUPFAM" id="SSF54211">
    <property type="entry name" value="Ribosomal protein S5 domain 2-like"/>
    <property type="match status" value="1"/>
</dbReference>
<dbReference type="InterPro" id="IPR035647">
    <property type="entry name" value="EFG_III/V"/>
</dbReference>
<dbReference type="Pfam" id="PF00679">
    <property type="entry name" value="EFG_C"/>
    <property type="match status" value="1"/>
</dbReference>
<dbReference type="Gene3D" id="3.30.230.10">
    <property type="match status" value="1"/>
</dbReference>
<dbReference type="InterPro" id="IPR009000">
    <property type="entry name" value="Transl_B-barrel_sf"/>
</dbReference>
<dbReference type="Pfam" id="PF05991">
    <property type="entry name" value="NYN_YacP"/>
    <property type="match status" value="1"/>
</dbReference>
<sequence>MRKITLGILAHVDGGKTTLSESVLYLTGKIRKLGRVDHKDAYLDNFQMERDRGITIFSKQAVFEYKDMEVTLLDTPGHVDFSTEMERTLQVLDYAVLLVSASDGIQGHTETLWKLLARYQIPTFIFVNKMDMPNVSGDFVLHELKEKFGDNIVRFQGDVGILEDIAMTDENVLEEYMETGNISQETITELIFGRKLFPCYFGAALKLEGVEDLLEGICKYTFETVYSDKFGAKIYKISKDNNGNRLTHMKITGGKLSVKESIKGSNIDSGEWEEKVNEIRIYSGEKYQPVGSVVAGDVCAVTGLTKTYSGQGLGQEEESETPGLIPVLCYKIIPPDEVNINQAYLKIKELEEEDPTLQLKWNGEKHEITANVMGPIQIQVLKQLIKERFDLDVEFDSAGILYKETIGDSVIGVGHFEPLRHYAEVHLLLEPAEPGSGIILDSKVKENDLAKNWQRLILTHLAEKEHKGVLTGAPITDICITIVAGKAHLKHTEGGDFRQATYRAVRQGLKKAKSVLLEPYYDFTLDVPADCVGRAMNDISRMYGYTNPPQLSESNATLKGYAPVSEIWNYITEVNEYTHGKGRLTLKYKGYAPCHNEEEVINEIGYDSESDVNNPTGSVFCAHGAGFNVPWDLVEDYMHLKDETNLNNIEVGEITTINTDTPSKTRLNTYAGDKELEEIFERTFGKIKRKKIATPTVRRYDSKPKVYKGNNKNNLAECVLVDGYNIIFAWDELKELAKDNIDGARDKLLDIMSNYQGYKGCTVIVVFDAYNVKRHTETVYKHDNVFVVYTRAAETADMYIAKTTHKMSSKYKVTVATSDALEQLIIMGHGALRMSAMNFLEEVKRVENLISESINKGI</sequence>
<evidence type="ECO:0000313" key="7">
    <source>
        <dbReference type="Proteomes" id="UP000597877"/>
    </source>
</evidence>
<evidence type="ECO:0000256" key="4">
    <source>
        <dbReference type="ARBA" id="ARBA00023251"/>
    </source>
</evidence>
<keyword evidence="3" id="KW-0342">GTP-binding</keyword>
<dbReference type="Gene3D" id="2.40.30.10">
    <property type="entry name" value="Translation factors"/>
    <property type="match status" value="1"/>
</dbReference>
<dbReference type="InterPro" id="IPR014721">
    <property type="entry name" value="Ribsml_uS5_D2-typ_fold_subgr"/>
</dbReference>
<dbReference type="Proteomes" id="UP000597877">
    <property type="component" value="Unassembled WGS sequence"/>
</dbReference>
<dbReference type="SUPFAM" id="SSF54980">
    <property type="entry name" value="EF-G C-terminal domain-like"/>
    <property type="match status" value="2"/>
</dbReference>
<dbReference type="InterPro" id="IPR035650">
    <property type="entry name" value="Tet_C"/>
</dbReference>
<dbReference type="InterPro" id="IPR000795">
    <property type="entry name" value="T_Tr_GTP-bd_dom"/>
</dbReference>
<dbReference type="Pfam" id="PF03764">
    <property type="entry name" value="EFG_IV"/>
    <property type="match status" value="1"/>
</dbReference>
<dbReference type="InterPro" id="IPR010298">
    <property type="entry name" value="YacP-like"/>
</dbReference>
<dbReference type="PRINTS" id="PR00315">
    <property type="entry name" value="ELONGATNFCT"/>
</dbReference>
<dbReference type="PROSITE" id="PS00301">
    <property type="entry name" value="G_TR_1"/>
    <property type="match status" value="1"/>
</dbReference>
<dbReference type="Gene3D" id="3.30.70.240">
    <property type="match status" value="1"/>
</dbReference>
<keyword evidence="2" id="KW-0648">Protein biosynthesis</keyword>
<dbReference type="EMBL" id="JACOOZ010000003">
    <property type="protein sequence ID" value="MBC5667255.1"/>
    <property type="molecule type" value="Genomic_DNA"/>
</dbReference>
<feature type="domain" description="Tr-type G" evidence="5">
    <location>
        <begin position="1"/>
        <end position="226"/>
    </location>
</feature>
<dbReference type="InterPro" id="IPR041095">
    <property type="entry name" value="EFG_II"/>
</dbReference>
<dbReference type="PROSITE" id="PS51722">
    <property type="entry name" value="G_TR_2"/>
    <property type="match status" value="1"/>
</dbReference>
<keyword evidence="1" id="KW-0547">Nucleotide-binding</keyword>
<dbReference type="InterPro" id="IPR020568">
    <property type="entry name" value="Ribosomal_Su5_D2-typ_SF"/>
</dbReference>
<name>A0ABR7F366_9FIRM</name>
<proteinExistence type="predicted"/>
<dbReference type="Pfam" id="PF14492">
    <property type="entry name" value="EFG_III"/>
    <property type="match status" value="1"/>
</dbReference>
<dbReference type="PANTHER" id="PTHR43261">
    <property type="entry name" value="TRANSLATION ELONGATION FACTOR G-RELATED"/>
    <property type="match status" value="1"/>
</dbReference>
<dbReference type="InterPro" id="IPR031157">
    <property type="entry name" value="G_TR_CS"/>
</dbReference>
<dbReference type="InterPro" id="IPR000640">
    <property type="entry name" value="EFG_V-like"/>
</dbReference>
<dbReference type="CDD" id="cd10912">
    <property type="entry name" value="PIN_YacP-like"/>
    <property type="match status" value="1"/>
</dbReference>
<dbReference type="PANTHER" id="PTHR43261:SF1">
    <property type="entry name" value="RIBOSOME-RELEASING FACTOR 2, MITOCHONDRIAL"/>
    <property type="match status" value="1"/>
</dbReference>
<dbReference type="SMART" id="SM00889">
    <property type="entry name" value="EFG_IV"/>
    <property type="match status" value="1"/>
</dbReference>
<dbReference type="NCBIfam" id="TIGR00231">
    <property type="entry name" value="small_GTP"/>
    <property type="match status" value="1"/>
</dbReference>
<accession>A0ABR7F366</accession>
<dbReference type="InterPro" id="IPR005517">
    <property type="entry name" value="Transl_elong_EFG/EF2_IV"/>
</dbReference>
<dbReference type="CDD" id="cd03711">
    <property type="entry name" value="Tet_C"/>
    <property type="match status" value="1"/>
</dbReference>
<organism evidence="6 7">
    <name type="scientific">Eubacterium segne</name>
    <dbReference type="NCBI Taxonomy" id="2763045"/>
    <lineage>
        <taxon>Bacteria</taxon>
        <taxon>Bacillati</taxon>
        <taxon>Bacillota</taxon>
        <taxon>Clostridia</taxon>
        <taxon>Eubacteriales</taxon>
        <taxon>Eubacteriaceae</taxon>
        <taxon>Eubacterium</taxon>
    </lineage>
</organism>